<gene>
    <name evidence="6" type="ORF">INT45_001927</name>
</gene>
<evidence type="ECO:0000256" key="3">
    <source>
        <dbReference type="ARBA" id="ARBA00022827"/>
    </source>
</evidence>
<dbReference type="SUPFAM" id="SSF51905">
    <property type="entry name" value="FAD/NAD(P)-binding domain"/>
    <property type="match status" value="1"/>
</dbReference>
<comment type="caution">
    <text evidence="6">The sequence shown here is derived from an EMBL/GenBank/DDBJ whole genome shotgun (WGS) entry which is preliminary data.</text>
</comment>
<keyword evidence="3" id="KW-0274">FAD</keyword>
<dbReference type="InterPro" id="IPR036188">
    <property type="entry name" value="FAD/NAD-bd_sf"/>
</dbReference>
<dbReference type="GO" id="GO:0004174">
    <property type="term" value="F:electron-transferring-flavoprotein dehydrogenase activity"/>
    <property type="evidence" value="ECO:0007669"/>
    <property type="project" value="TreeGrafter"/>
</dbReference>
<evidence type="ECO:0000256" key="4">
    <source>
        <dbReference type="ARBA" id="ARBA00023002"/>
    </source>
</evidence>
<sequence>MVSLIQNVLSDPKLLASFEAYLRRNDTHYLSHNLLFIEAMSQLRHENDPKKIESMLHRIYDTFLAPRGKLKLSDVTTRQQVSEDIDALSWCILSSEDAAEILKDTEKQVLETLTTKLDDFTRVKNVNTLQLMKPCSPSPLSPDIAQNNDWVDDSLGKDRPIRVMIIGGGFTGFTVASILDRMPLFHVTLIDTKDSFEYTPGIVKRIVHPEKSSTMRVRHDTYVKNGKVVIGYAEDIGHDAHSVRVNEKTIFFDYLVMATGSSYTSELKSTDVSSIYRLSGLDQVNSELVRAKRVLIVGGGLVGCELAAEIASSHFPSKYPKKKVTLVESHSTLLSRSDCTQQAKAMDYLIEDLDVEVVCNERIMDTVGGGTDSRYIGSSGREYNNYDKVFIATGTRPHSGLLLNATNDPLLDTCVDGWGHIRVKPTLQIEHWKYGHLFAGGDVTNVVEEKTGYAATLAGVCIARNICRLVKGKPPLRQGTKGTLPAPDKPLHGIMAKSRHKDKLKLIKRHLRFLNPSWAALKHYDEQQYLQMVQGETTSLPIFGRLPRKLTLPKIRQPVNIVSAALFN</sequence>
<keyword evidence="7" id="KW-1185">Reference proteome</keyword>
<protein>
    <recommendedName>
        <fullName evidence="5">RGS domain-containing protein</fullName>
    </recommendedName>
</protein>
<dbReference type="InterPro" id="IPR016137">
    <property type="entry name" value="RGS"/>
</dbReference>
<feature type="domain" description="RGS" evidence="5">
    <location>
        <begin position="4"/>
        <end position="66"/>
    </location>
</feature>
<dbReference type="Gene3D" id="1.10.167.10">
    <property type="entry name" value="Regulator of G-protein Signalling 4, domain 2"/>
    <property type="match status" value="1"/>
</dbReference>
<dbReference type="Pfam" id="PF00615">
    <property type="entry name" value="RGS"/>
    <property type="match status" value="1"/>
</dbReference>
<dbReference type="PANTHER" id="PTHR43735">
    <property type="entry name" value="APOPTOSIS-INDUCING FACTOR 1"/>
    <property type="match status" value="1"/>
</dbReference>
<organism evidence="6 7">
    <name type="scientific">Circinella minor</name>
    <dbReference type="NCBI Taxonomy" id="1195481"/>
    <lineage>
        <taxon>Eukaryota</taxon>
        <taxon>Fungi</taxon>
        <taxon>Fungi incertae sedis</taxon>
        <taxon>Mucoromycota</taxon>
        <taxon>Mucoromycotina</taxon>
        <taxon>Mucoromycetes</taxon>
        <taxon>Mucorales</taxon>
        <taxon>Lichtheimiaceae</taxon>
        <taxon>Circinella</taxon>
    </lineage>
</organism>
<proteinExistence type="inferred from homology"/>
<dbReference type="GO" id="GO:0005737">
    <property type="term" value="C:cytoplasm"/>
    <property type="evidence" value="ECO:0007669"/>
    <property type="project" value="TreeGrafter"/>
</dbReference>
<keyword evidence="2" id="KW-0285">Flavoprotein</keyword>
<dbReference type="AlphaFoldDB" id="A0A8H7VP99"/>
<dbReference type="InterPro" id="IPR044926">
    <property type="entry name" value="RGS_subdomain_2"/>
</dbReference>
<evidence type="ECO:0000256" key="2">
    <source>
        <dbReference type="ARBA" id="ARBA00022630"/>
    </source>
</evidence>
<evidence type="ECO:0000256" key="1">
    <source>
        <dbReference type="ARBA" id="ARBA00006442"/>
    </source>
</evidence>
<dbReference type="InterPro" id="IPR036305">
    <property type="entry name" value="RGS_sf"/>
</dbReference>
<dbReference type="OrthoDB" id="202203at2759"/>
<keyword evidence="4" id="KW-0560">Oxidoreductase</keyword>
<dbReference type="GO" id="GO:0050660">
    <property type="term" value="F:flavin adenine dinucleotide binding"/>
    <property type="evidence" value="ECO:0007669"/>
    <property type="project" value="TreeGrafter"/>
</dbReference>
<dbReference type="EMBL" id="JAEPRB010000054">
    <property type="protein sequence ID" value="KAG2223793.1"/>
    <property type="molecule type" value="Genomic_DNA"/>
</dbReference>
<dbReference type="Proteomes" id="UP000646827">
    <property type="component" value="Unassembled WGS sequence"/>
</dbReference>
<dbReference type="SUPFAM" id="SSF48097">
    <property type="entry name" value="Regulator of G-protein signaling, RGS"/>
    <property type="match status" value="1"/>
</dbReference>
<evidence type="ECO:0000259" key="5">
    <source>
        <dbReference type="PROSITE" id="PS50132"/>
    </source>
</evidence>
<reference evidence="6 7" key="1">
    <citation type="submission" date="2020-12" db="EMBL/GenBank/DDBJ databases">
        <title>Metabolic potential, ecology and presence of endohyphal bacteria is reflected in genomic diversity of Mucoromycotina.</title>
        <authorList>
            <person name="Muszewska A."/>
            <person name="Okrasinska A."/>
            <person name="Steczkiewicz K."/>
            <person name="Drgas O."/>
            <person name="Orlowska M."/>
            <person name="Perlinska-Lenart U."/>
            <person name="Aleksandrzak-Piekarczyk T."/>
            <person name="Szatraj K."/>
            <person name="Zielenkiewicz U."/>
            <person name="Pilsyk S."/>
            <person name="Malc E."/>
            <person name="Mieczkowski P."/>
            <person name="Kruszewska J.S."/>
            <person name="Biernat P."/>
            <person name="Pawlowska J."/>
        </authorList>
    </citation>
    <scope>NUCLEOTIDE SEQUENCE [LARGE SCALE GENOMIC DNA]</scope>
    <source>
        <strain evidence="6 7">CBS 142.35</strain>
    </source>
</reference>
<dbReference type="PRINTS" id="PR00469">
    <property type="entry name" value="PNDRDTASEII"/>
</dbReference>
<name>A0A8H7VP99_9FUNG</name>
<dbReference type="PANTHER" id="PTHR43735:SF3">
    <property type="entry name" value="FERROPTOSIS SUPPRESSOR PROTEIN 1"/>
    <property type="match status" value="1"/>
</dbReference>
<comment type="similarity">
    <text evidence="1">Belongs to the FAD-dependent oxidoreductase family.</text>
</comment>
<dbReference type="InterPro" id="IPR023753">
    <property type="entry name" value="FAD/NAD-binding_dom"/>
</dbReference>
<accession>A0A8H7VP99</accession>
<evidence type="ECO:0000313" key="6">
    <source>
        <dbReference type="EMBL" id="KAG2223793.1"/>
    </source>
</evidence>
<dbReference type="Pfam" id="PF07992">
    <property type="entry name" value="Pyr_redox_2"/>
    <property type="match status" value="1"/>
</dbReference>
<dbReference type="Gene3D" id="3.50.50.100">
    <property type="match status" value="1"/>
</dbReference>
<dbReference type="PROSITE" id="PS50132">
    <property type="entry name" value="RGS"/>
    <property type="match status" value="1"/>
</dbReference>
<evidence type="ECO:0000313" key="7">
    <source>
        <dbReference type="Proteomes" id="UP000646827"/>
    </source>
</evidence>
<dbReference type="PRINTS" id="PR00368">
    <property type="entry name" value="FADPNR"/>
</dbReference>